<dbReference type="AlphaFoldDB" id="A0AAX3RYD7"/>
<dbReference type="GeneID" id="93520793"/>
<sequence>MSRSDDIVKEGLDKLKTNDNRLANFYVNYLSNIDWFNDRHRTGDIYNFHSNNDDYKSINSTLRNILYELDPHLEDLENAITLGNLNILSLEGFSWIKDDEYACAYCWGVITTRESDIFRDAPFDTFYLDRHRNKNTSWFDFLNLSKQAMSHEERYKVILNLFDGVFFKQGGEKQKTLDLLKELWLKASNDFNSFSFIKNMDEPSINWLLDYFNKYKNERNIEGILGLAPRRMNRRNRSDLLEYLSLYPQNSSSEKLIAVTSALRLWEAGDQYYERKDFISKLKNSYKQWHNRKNLDGRVAINSVIGNSEKERLKEMAKHYRMNQNNFLEALINKQYKKYQENPDDLQI</sequence>
<proteinExistence type="predicted"/>
<gene>
    <name evidence="1" type="ORF">PG365_04520</name>
</gene>
<reference evidence="1" key="1">
    <citation type="submission" date="2023-01" db="EMBL/GenBank/DDBJ databases">
        <title>The prevalence of carbapenem-resistant bacteria in aquaculture in China and the genetic diversity of carbapenem-resistant genes.</title>
        <authorList>
            <person name="Wen R."/>
        </authorList>
    </citation>
    <scope>NUCLEOTIDE SEQUENCE</scope>
    <source>
        <strain evidence="1">PVA41-chromosome</strain>
    </source>
</reference>
<name>A0AAX3RYD7_9GAMM</name>
<evidence type="ECO:0000313" key="2">
    <source>
        <dbReference type="Proteomes" id="UP001222403"/>
    </source>
</evidence>
<evidence type="ECO:0008006" key="3">
    <source>
        <dbReference type="Google" id="ProtNLM"/>
    </source>
</evidence>
<dbReference type="EMBL" id="CP116222">
    <property type="protein sequence ID" value="WFC07657.1"/>
    <property type="molecule type" value="Genomic_DNA"/>
</dbReference>
<dbReference type="RefSeq" id="WP_166185706.1">
    <property type="nucleotide sequence ID" value="NZ_CP116222.1"/>
</dbReference>
<evidence type="ECO:0000313" key="1">
    <source>
        <dbReference type="EMBL" id="WFC07657.1"/>
    </source>
</evidence>
<accession>A0AAX3RYD7</accession>
<dbReference type="Proteomes" id="UP001222403">
    <property type="component" value="Chromosome"/>
</dbReference>
<organism evidence="1 2">
    <name type="scientific">Providencia vermicola</name>
    <dbReference type="NCBI Taxonomy" id="333965"/>
    <lineage>
        <taxon>Bacteria</taxon>
        <taxon>Pseudomonadati</taxon>
        <taxon>Pseudomonadota</taxon>
        <taxon>Gammaproteobacteria</taxon>
        <taxon>Enterobacterales</taxon>
        <taxon>Morganellaceae</taxon>
        <taxon>Providencia</taxon>
    </lineage>
</organism>
<protein>
    <recommendedName>
        <fullName evidence="3">Phage protein</fullName>
    </recommendedName>
</protein>